<dbReference type="PANTHER" id="PTHR13878:SF91">
    <property type="entry name" value="FAD BINDING DOMAIN PROTEIN (AFU_ORTHOLOGUE AFUA_6G12070)-RELATED"/>
    <property type="match status" value="1"/>
</dbReference>
<dbReference type="Pfam" id="PF01565">
    <property type="entry name" value="FAD_binding_4"/>
    <property type="match status" value="1"/>
</dbReference>
<dbReference type="Proteomes" id="UP000724874">
    <property type="component" value="Unassembled WGS sequence"/>
</dbReference>
<dbReference type="SUPFAM" id="SSF56176">
    <property type="entry name" value="FAD-binding/transporter-associated domain-like"/>
    <property type="match status" value="1"/>
</dbReference>
<dbReference type="InterPro" id="IPR006094">
    <property type="entry name" value="Oxid_FAD_bind_N"/>
</dbReference>
<feature type="domain" description="FAD-binding PCMH-type" evidence="3">
    <location>
        <begin position="129"/>
        <end position="312"/>
    </location>
</feature>
<protein>
    <recommendedName>
        <fullName evidence="3">FAD-binding PCMH-type domain-containing protein</fullName>
    </recommendedName>
</protein>
<evidence type="ECO:0000256" key="2">
    <source>
        <dbReference type="ARBA" id="ARBA00023002"/>
    </source>
</evidence>
<organism evidence="4 5">
    <name type="scientific">Gymnopilus junonius</name>
    <name type="common">Spectacular rustgill mushroom</name>
    <name type="synonym">Gymnopilus spectabilis subsp. junonius</name>
    <dbReference type="NCBI Taxonomy" id="109634"/>
    <lineage>
        <taxon>Eukaryota</taxon>
        <taxon>Fungi</taxon>
        <taxon>Dikarya</taxon>
        <taxon>Basidiomycota</taxon>
        <taxon>Agaricomycotina</taxon>
        <taxon>Agaricomycetes</taxon>
        <taxon>Agaricomycetidae</taxon>
        <taxon>Agaricales</taxon>
        <taxon>Agaricineae</taxon>
        <taxon>Hymenogastraceae</taxon>
        <taxon>Gymnopilus</taxon>
    </lineage>
</organism>
<keyword evidence="2" id="KW-0560">Oxidoreductase</keyword>
<accession>A0A9P5N781</accession>
<dbReference type="OrthoDB" id="9983560at2759"/>
<sequence>MLDELVETMSTMFGSLVSSFFLLNLAAATRGTSPAWNALNSTVGGRLQVGVPLAQPCFSLLNGGAPNVPNPTECSDIQTNYENHIFRSDHFGAYEIIQWETCQTTGDECLLDWTNATNPQAFAPPAQCRQGSISNYYIDVTGPSDVIAAFTFSKSDQVPLVIKNTGHDYIGRSAAPGSLALWTHHLDKLVLNRTFVPTGCSGNPTTAITVGAGQQFETVYAFAAANNVTVVAGADPGVGLSGGWVMGGGHGGLSPSMGLGVDRVLEFKIVTPDGQYRIANKCQNTDLFFALRGGGGGTFGVVIESTHIASPQVTVQAVQWQMASDGWGGYITWHMGQPNLNSTAAQQSAAGAVEAFASVGGTTTFFVMDSYTEFYDTFIASNTDASGRPQVLASRLIPADKFTDETLIDSLVDGVVSSEFGQILSVAPFAFKDFDNGTSINPAWRTAVWHSLISYYWNFNSTLSERVGLYNKLEQQWAVVRQRTPGAAVYFNEADVYEPNYIDAYWGATNYAKLLAIKQKYDPNHLLRLLELRRLERSSRSSLQVLPKHYCG</sequence>
<dbReference type="PROSITE" id="PS51387">
    <property type="entry name" value="FAD_PCMH"/>
    <property type="match status" value="1"/>
</dbReference>
<dbReference type="InterPro" id="IPR036318">
    <property type="entry name" value="FAD-bd_PCMH-like_sf"/>
</dbReference>
<dbReference type="GO" id="GO:0016491">
    <property type="term" value="F:oxidoreductase activity"/>
    <property type="evidence" value="ECO:0007669"/>
    <property type="project" value="UniProtKB-KW"/>
</dbReference>
<reference evidence="4" key="1">
    <citation type="submission" date="2020-11" db="EMBL/GenBank/DDBJ databases">
        <authorList>
            <consortium name="DOE Joint Genome Institute"/>
            <person name="Ahrendt S."/>
            <person name="Riley R."/>
            <person name="Andreopoulos W."/>
            <person name="LaButti K."/>
            <person name="Pangilinan J."/>
            <person name="Ruiz-duenas F.J."/>
            <person name="Barrasa J.M."/>
            <person name="Sanchez-Garcia M."/>
            <person name="Camarero S."/>
            <person name="Miyauchi S."/>
            <person name="Serrano A."/>
            <person name="Linde D."/>
            <person name="Babiker R."/>
            <person name="Drula E."/>
            <person name="Ayuso-Fernandez I."/>
            <person name="Pacheco R."/>
            <person name="Padilla G."/>
            <person name="Ferreira P."/>
            <person name="Barriuso J."/>
            <person name="Kellner H."/>
            <person name="Castanera R."/>
            <person name="Alfaro M."/>
            <person name="Ramirez L."/>
            <person name="Pisabarro A.G."/>
            <person name="Kuo A."/>
            <person name="Tritt A."/>
            <person name="Lipzen A."/>
            <person name="He G."/>
            <person name="Yan M."/>
            <person name="Ng V."/>
            <person name="Cullen D."/>
            <person name="Martin F."/>
            <person name="Rosso M.-N."/>
            <person name="Henrissat B."/>
            <person name="Hibbett D."/>
            <person name="Martinez A.T."/>
            <person name="Grigoriev I.V."/>
        </authorList>
    </citation>
    <scope>NUCLEOTIDE SEQUENCE</scope>
    <source>
        <strain evidence="4">AH 44721</strain>
    </source>
</reference>
<dbReference type="Gene3D" id="3.30.465.10">
    <property type="match status" value="1"/>
</dbReference>
<name>A0A9P5N781_GYMJU</name>
<dbReference type="InterPro" id="IPR050432">
    <property type="entry name" value="FAD-linked_Oxidoreductases_BP"/>
</dbReference>
<evidence type="ECO:0000259" key="3">
    <source>
        <dbReference type="PROSITE" id="PS51387"/>
    </source>
</evidence>
<dbReference type="InterPro" id="IPR016166">
    <property type="entry name" value="FAD-bd_PCMH"/>
</dbReference>
<dbReference type="Pfam" id="PF08031">
    <property type="entry name" value="BBE"/>
    <property type="match status" value="1"/>
</dbReference>
<dbReference type="InterPro" id="IPR012951">
    <property type="entry name" value="BBE"/>
</dbReference>
<dbReference type="InterPro" id="IPR016169">
    <property type="entry name" value="FAD-bd_PCMH_sub2"/>
</dbReference>
<dbReference type="PANTHER" id="PTHR13878">
    <property type="entry name" value="GULONOLACTONE OXIDASE"/>
    <property type="match status" value="1"/>
</dbReference>
<dbReference type="GO" id="GO:0071949">
    <property type="term" value="F:FAD binding"/>
    <property type="evidence" value="ECO:0007669"/>
    <property type="project" value="InterPro"/>
</dbReference>
<comment type="caution">
    <text evidence="4">The sequence shown here is derived from an EMBL/GenBank/DDBJ whole genome shotgun (WGS) entry which is preliminary data.</text>
</comment>
<comment type="similarity">
    <text evidence="1">Belongs to the oxygen-dependent FAD-linked oxidoreductase family.</text>
</comment>
<gene>
    <name evidence="4" type="ORF">CPB84DRAFT_1755767</name>
</gene>
<evidence type="ECO:0000313" key="4">
    <source>
        <dbReference type="EMBL" id="KAF8868758.1"/>
    </source>
</evidence>
<dbReference type="EMBL" id="JADNYJ010000555">
    <property type="protein sequence ID" value="KAF8868758.1"/>
    <property type="molecule type" value="Genomic_DNA"/>
</dbReference>
<keyword evidence="5" id="KW-1185">Reference proteome</keyword>
<dbReference type="AlphaFoldDB" id="A0A9P5N781"/>
<evidence type="ECO:0000256" key="1">
    <source>
        <dbReference type="ARBA" id="ARBA00005466"/>
    </source>
</evidence>
<proteinExistence type="inferred from homology"/>
<evidence type="ECO:0000313" key="5">
    <source>
        <dbReference type="Proteomes" id="UP000724874"/>
    </source>
</evidence>